<comment type="caution">
    <text evidence="2">The sequence shown here is derived from an EMBL/GenBank/DDBJ whole genome shotgun (WGS) entry which is preliminary data.</text>
</comment>
<name>A0A392P2K1_9FABA</name>
<protein>
    <submittedName>
        <fullName evidence="2">Sulfate transporter</fullName>
    </submittedName>
</protein>
<organism evidence="2 3">
    <name type="scientific">Trifolium medium</name>
    <dbReference type="NCBI Taxonomy" id="97028"/>
    <lineage>
        <taxon>Eukaryota</taxon>
        <taxon>Viridiplantae</taxon>
        <taxon>Streptophyta</taxon>
        <taxon>Embryophyta</taxon>
        <taxon>Tracheophyta</taxon>
        <taxon>Spermatophyta</taxon>
        <taxon>Magnoliopsida</taxon>
        <taxon>eudicotyledons</taxon>
        <taxon>Gunneridae</taxon>
        <taxon>Pentapetalae</taxon>
        <taxon>rosids</taxon>
        <taxon>fabids</taxon>
        <taxon>Fabales</taxon>
        <taxon>Fabaceae</taxon>
        <taxon>Papilionoideae</taxon>
        <taxon>50 kb inversion clade</taxon>
        <taxon>NPAAA clade</taxon>
        <taxon>Hologalegina</taxon>
        <taxon>IRL clade</taxon>
        <taxon>Trifolieae</taxon>
        <taxon>Trifolium</taxon>
    </lineage>
</organism>
<keyword evidence="3" id="KW-1185">Reference proteome</keyword>
<gene>
    <name evidence="2" type="ORF">A2U01_0027265</name>
</gene>
<dbReference type="Proteomes" id="UP000265520">
    <property type="component" value="Unassembled WGS sequence"/>
</dbReference>
<evidence type="ECO:0000313" key="2">
    <source>
        <dbReference type="EMBL" id="MCI06207.1"/>
    </source>
</evidence>
<proteinExistence type="predicted"/>
<dbReference type="EMBL" id="LXQA010061098">
    <property type="protein sequence ID" value="MCI06207.1"/>
    <property type="molecule type" value="Genomic_DNA"/>
</dbReference>
<feature type="compositionally biased region" description="Polar residues" evidence="1">
    <location>
        <begin position="29"/>
        <end position="38"/>
    </location>
</feature>
<evidence type="ECO:0000256" key="1">
    <source>
        <dbReference type="SAM" id="MobiDB-lite"/>
    </source>
</evidence>
<reference evidence="2 3" key="1">
    <citation type="journal article" date="2018" name="Front. Plant Sci.">
        <title>Red Clover (Trifolium pratense) and Zigzag Clover (T. medium) - A Picture of Genomic Similarities and Differences.</title>
        <authorList>
            <person name="Dluhosova J."/>
            <person name="Istvanek J."/>
            <person name="Nedelnik J."/>
            <person name="Repkova J."/>
        </authorList>
    </citation>
    <scope>NUCLEOTIDE SEQUENCE [LARGE SCALE GENOMIC DNA]</scope>
    <source>
        <strain evidence="3">cv. 10/8</strain>
        <tissue evidence="2">Leaf</tissue>
    </source>
</reference>
<dbReference type="AlphaFoldDB" id="A0A392P2K1"/>
<feature type="region of interest" description="Disordered" evidence="1">
    <location>
        <begin position="21"/>
        <end position="49"/>
    </location>
</feature>
<accession>A0A392P2K1</accession>
<evidence type="ECO:0000313" key="3">
    <source>
        <dbReference type="Proteomes" id="UP000265520"/>
    </source>
</evidence>
<sequence length="137" mass="15320">MARLPSKDRNEVLKVLKKKVRRRRGGNRMNRSCAVSHQASSEESKSSASVNNDWKHWVVMQGNEQVAVDDIWGLGKAITVKFNGDNMNMFNVLSRAGKGKQVASSQLQGGRGRIRGARFRLSFSEWGRGVCVMKIIS</sequence>